<dbReference type="Pfam" id="PF17247">
    <property type="entry name" value="DUF5316"/>
    <property type="match status" value="1"/>
</dbReference>
<protein>
    <recommendedName>
        <fullName evidence="4">DUF5316 domain-containing protein</fullName>
    </recommendedName>
</protein>
<proteinExistence type="predicted"/>
<comment type="caution">
    <text evidence="2">The sequence shown here is derived from an EMBL/GenBank/DDBJ whole genome shotgun (WGS) entry which is preliminary data.</text>
</comment>
<evidence type="ECO:0008006" key="4">
    <source>
        <dbReference type="Google" id="ProtNLM"/>
    </source>
</evidence>
<evidence type="ECO:0000313" key="2">
    <source>
        <dbReference type="EMBL" id="PXX80660.1"/>
    </source>
</evidence>
<gene>
    <name evidence="2" type="ORF">DES51_103256</name>
</gene>
<dbReference type="AlphaFoldDB" id="A0A318KSH1"/>
<dbReference type="RefSeq" id="WP_022938225.1">
    <property type="nucleotide sequence ID" value="NZ_CABKRQ010000005.1"/>
</dbReference>
<feature type="transmembrane region" description="Helical" evidence="1">
    <location>
        <begin position="7"/>
        <end position="25"/>
    </location>
</feature>
<dbReference type="Proteomes" id="UP000247612">
    <property type="component" value="Unassembled WGS sequence"/>
</dbReference>
<accession>A0A318KSH1</accession>
<name>A0A318KSH1_9FIRM</name>
<dbReference type="EMBL" id="QJKH01000003">
    <property type="protein sequence ID" value="PXX80660.1"/>
    <property type="molecule type" value="Genomic_DNA"/>
</dbReference>
<feature type="transmembrane region" description="Helical" evidence="1">
    <location>
        <begin position="31"/>
        <end position="53"/>
    </location>
</feature>
<keyword evidence="1" id="KW-1133">Transmembrane helix</keyword>
<organism evidence="2 3">
    <name type="scientific">Dielma fastidiosa</name>
    <dbReference type="NCBI Taxonomy" id="1034346"/>
    <lineage>
        <taxon>Bacteria</taxon>
        <taxon>Bacillati</taxon>
        <taxon>Bacillota</taxon>
        <taxon>Erysipelotrichia</taxon>
        <taxon>Erysipelotrichales</taxon>
        <taxon>Erysipelotrichaceae</taxon>
        <taxon>Dielma</taxon>
    </lineage>
</organism>
<keyword evidence="1" id="KW-0472">Membrane</keyword>
<reference evidence="2 3" key="1">
    <citation type="submission" date="2018-05" db="EMBL/GenBank/DDBJ databases">
        <title>Genomic Encyclopedia of Type Strains, Phase IV (KMG-IV): sequencing the most valuable type-strain genomes for metagenomic binning, comparative biology and taxonomic classification.</title>
        <authorList>
            <person name="Goeker M."/>
        </authorList>
    </citation>
    <scope>NUCLEOTIDE SEQUENCE [LARGE SCALE GENOMIC DNA]</scope>
    <source>
        <strain evidence="2 3">JC118</strain>
    </source>
</reference>
<evidence type="ECO:0000313" key="3">
    <source>
        <dbReference type="Proteomes" id="UP000247612"/>
    </source>
</evidence>
<feature type="transmembrane region" description="Helical" evidence="1">
    <location>
        <begin position="74"/>
        <end position="93"/>
    </location>
</feature>
<dbReference type="InterPro" id="IPR035167">
    <property type="entry name" value="DUF5316"/>
</dbReference>
<keyword evidence="3" id="KW-1185">Reference proteome</keyword>
<sequence>MNKKIVYLIYTLIFIVIYILQLLNVYNFKNILLIITAALLIIAVLSSGLLTSGDRMRANLNTSKNENRFATTNLFLLLAIPPAIVLLLSYLSLPF</sequence>
<keyword evidence="1" id="KW-0812">Transmembrane</keyword>
<evidence type="ECO:0000256" key="1">
    <source>
        <dbReference type="SAM" id="Phobius"/>
    </source>
</evidence>